<organism evidence="2 3">
    <name type="scientific">Panicum miliaceum</name>
    <name type="common">Proso millet</name>
    <name type="synonym">Broomcorn millet</name>
    <dbReference type="NCBI Taxonomy" id="4540"/>
    <lineage>
        <taxon>Eukaryota</taxon>
        <taxon>Viridiplantae</taxon>
        <taxon>Streptophyta</taxon>
        <taxon>Embryophyta</taxon>
        <taxon>Tracheophyta</taxon>
        <taxon>Spermatophyta</taxon>
        <taxon>Magnoliopsida</taxon>
        <taxon>Liliopsida</taxon>
        <taxon>Poales</taxon>
        <taxon>Poaceae</taxon>
        <taxon>PACMAD clade</taxon>
        <taxon>Panicoideae</taxon>
        <taxon>Panicodae</taxon>
        <taxon>Paniceae</taxon>
        <taxon>Panicinae</taxon>
        <taxon>Panicum</taxon>
        <taxon>Panicum sect. Panicum</taxon>
    </lineage>
</organism>
<reference evidence="3" key="1">
    <citation type="journal article" date="2019" name="Nat. Commun.">
        <title>The genome of broomcorn millet.</title>
        <authorList>
            <person name="Zou C."/>
            <person name="Miki D."/>
            <person name="Li D."/>
            <person name="Tang Q."/>
            <person name="Xiao L."/>
            <person name="Rajput S."/>
            <person name="Deng P."/>
            <person name="Jia W."/>
            <person name="Huang R."/>
            <person name="Zhang M."/>
            <person name="Sun Y."/>
            <person name="Hu J."/>
            <person name="Fu X."/>
            <person name="Schnable P.S."/>
            <person name="Li F."/>
            <person name="Zhang H."/>
            <person name="Feng B."/>
            <person name="Zhu X."/>
            <person name="Liu R."/>
            <person name="Schnable J.C."/>
            <person name="Zhu J.-K."/>
            <person name="Zhang H."/>
        </authorList>
    </citation>
    <scope>NUCLEOTIDE SEQUENCE [LARGE SCALE GENOMIC DNA]</scope>
</reference>
<proteinExistence type="predicted"/>
<comment type="caution">
    <text evidence="2">The sequence shown here is derived from an EMBL/GenBank/DDBJ whole genome shotgun (WGS) entry which is preliminary data.</text>
</comment>
<dbReference type="EMBL" id="PQIB02000005">
    <property type="protein sequence ID" value="RLN17229.1"/>
    <property type="molecule type" value="Genomic_DNA"/>
</dbReference>
<feature type="region of interest" description="Disordered" evidence="1">
    <location>
        <begin position="115"/>
        <end position="171"/>
    </location>
</feature>
<feature type="region of interest" description="Disordered" evidence="1">
    <location>
        <begin position="76"/>
        <end position="100"/>
    </location>
</feature>
<dbReference type="Proteomes" id="UP000275267">
    <property type="component" value="Unassembled WGS sequence"/>
</dbReference>
<keyword evidence="3" id="KW-1185">Reference proteome</keyword>
<name>A0A3L6S9K3_PANMI</name>
<evidence type="ECO:0000256" key="1">
    <source>
        <dbReference type="SAM" id="MobiDB-lite"/>
    </source>
</evidence>
<evidence type="ECO:0000313" key="3">
    <source>
        <dbReference type="Proteomes" id="UP000275267"/>
    </source>
</evidence>
<dbReference type="AlphaFoldDB" id="A0A3L6S9K3"/>
<protein>
    <submittedName>
        <fullName evidence="2">Uncharacterized protein</fullName>
    </submittedName>
</protein>
<feature type="compositionally biased region" description="Basic and acidic residues" evidence="1">
    <location>
        <begin position="116"/>
        <end position="126"/>
    </location>
</feature>
<sequence>MTVSYRGRRFFLLDLRTLETTVVDAGTLGARTRIPAPAGLRDVDAAYLAPSSVGGAVLLVHRAGTAAGCCSPRRTARGTGAAAGGGRRRTTSATARCSPRGGDGCWSSAMDLSTDTVREREGRKATQMDSLRPPPSRAPPILEFWPPELRHGRQQVPLPPQDCPQWSMDKG</sequence>
<accession>A0A3L6S9K3</accession>
<gene>
    <name evidence="2" type="ORF">C2845_PM02G13150</name>
</gene>
<evidence type="ECO:0000313" key="2">
    <source>
        <dbReference type="EMBL" id="RLN17229.1"/>
    </source>
</evidence>